<reference evidence="13 14" key="1">
    <citation type="submission" date="2020-01" db="EMBL/GenBank/DDBJ databases">
        <authorList>
            <person name="Gupta K D."/>
        </authorList>
    </citation>
    <scope>NUCLEOTIDE SEQUENCE [LARGE SCALE GENOMIC DNA]</scope>
</reference>
<keyword evidence="3" id="KW-0719">Serine esterase</keyword>
<dbReference type="GO" id="GO:0005975">
    <property type="term" value="P:carbohydrate metabolic process"/>
    <property type="evidence" value="ECO:0007669"/>
    <property type="project" value="InterPro"/>
</dbReference>
<evidence type="ECO:0000256" key="11">
    <source>
        <dbReference type="SAM" id="SignalP"/>
    </source>
</evidence>
<dbReference type="InterPro" id="IPR000254">
    <property type="entry name" value="CBD"/>
</dbReference>
<dbReference type="AlphaFoldDB" id="A0A8S0VVT9"/>
<keyword evidence="7" id="KW-0439">Lignin degradation</keyword>
<evidence type="ECO:0000256" key="5">
    <source>
        <dbReference type="ARBA" id="ARBA00022729"/>
    </source>
</evidence>
<dbReference type="GO" id="GO:0005576">
    <property type="term" value="C:extracellular region"/>
    <property type="evidence" value="ECO:0007669"/>
    <property type="project" value="UniProtKB-SubCell"/>
</dbReference>
<accession>A0A8S0VVT9</accession>
<keyword evidence="5 11" id="KW-0732">Signal</keyword>
<comment type="subcellular location">
    <subcellularLocation>
        <location evidence="1">Secreted</location>
    </subcellularLocation>
</comment>
<keyword evidence="4" id="KW-0964">Secreted</keyword>
<comment type="similarity">
    <text evidence="2">Belongs to the carbohydrate esterase 15 (CE15) family.</text>
</comment>
<evidence type="ECO:0000256" key="7">
    <source>
        <dbReference type="ARBA" id="ARBA00023185"/>
    </source>
</evidence>
<comment type="catalytic activity">
    <reaction evidence="8">
        <text>a 4-O-methyl-alpha-D-glucuronosyl ester derivative + H2O = 4-O-methyl-alpha-D-glucuronate derivative + an alcohol + H(+)</text>
        <dbReference type="Rhea" id="RHEA:67452"/>
        <dbReference type="ChEBI" id="CHEBI:15377"/>
        <dbReference type="ChEBI" id="CHEBI:15378"/>
        <dbReference type="ChEBI" id="CHEBI:30879"/>
        <dbReference type="ChEBI" id="CHEBI:171667"/>
        <dbReference type="ChEBI" id="CHEBI:171668"/>
        <dbReference type="EC" id="3.1.1.117"/>
    </reaction>
    <physiologicalReaction direction="left-to-right" evidence="8">
        <dbReference type="Rhea" id="RHEA:67453"/>
    </physiologicalReaction>
</comment>
<evidence type="ECO:0000256" key="6">
    <source>
        <dbReference type="ARBA" id="ARBA00022801"/>
    </source>
</evidence>
<dbReference type="EC" id="3.1.1.117" evidence="9"/>
<dbReference type="GO" id="GO:0052689">
    <property type="term" value="F:carboxylic ester hydrolase activity"/>
    <property type="evidence" value="ECO:0007669"/>
    <property type="project" value="UniProtKB-KW"/>
</dbReference>
<dbReference type="GO" id="GO:0046274">
    <property type="term" value="P:lignin catabolic process"/>
    <property type="evidence" value="ECO:0007669"/>
    <property type="project" value="UniProtKB-KW"/>
</dbReference>
<evidence type="ECO:0000256" key="10">
    <source>
        <dbReference type="SAM" id="MobiDB-lite"/>
    </source>
</evidence>
<evidence type="ECO:0000256" key="2">
    <source>
        <dbReference type="ARBA" id="ARBA00010092"/>
    </source>
</evidence>
<evidence type="ECO:0000256" key="9">
    <source>
        <dbReference type="ARBA" id="ARBA00026105"/>
    </source>
</evidence>
<dbReference type="InterPro" id="IPR029058">
    <property type="entry name" value="AB_hydrolase_fold"/>
</dbReference>
<dbReference type="Proteomes" id="UP000467700">
    <property type="component" value="Unassembled WGS sequence"/>
</dbReference>
<gene>
    <name evidence="13" type="ORF">AAE3_LOCUS384</name>
</gene>
<feature type="signal peptide" evidence="11">
    <location>
        <begin position="1"/>
        <end position="17"/>
    </location>
</feature>
<dbReference type="Pfam" id="PF00734">
    <property type="entry name" value="CBM_1"/>
    <property type="match status" value="1"/>
</dbReference>
<keyword evidence="14" id="KW-1185">Reference proteome</keyword>
<evidence type="ECO:0000256" key="8">
    <source>
        <dbReference type="ARBA" id="ARBA00024511"/>
    </source>
</evidence>
<feature type="chain" id="PRO_5035818391" description="(4-O-methyl)-D-glucuronate--lignin esterase" evidence="11">
    <location>
        <begin position="18"/>
        <end position="473"/>
    </location>
</feature>
<evidence type="ECO:0000256" key="1">
    <source>
        <dbReference type="ARBA" id="ARBA00004613"/>
    </source>
</evidence>
<protein>
    <recommendedName>
        <fullName evidence="9">(4-O-methyl)-D-glucuronate--lignin esterase</fullName>
        <ecNumber evidence="9">3.1.1.117</ecNumber>
    </recommendedName>
</protein>
<evidence type="ECO:0000256" key="3">
    <source>
        <dbReference type="ARBA" id="ARBA00022487"/>
    </source>
</evidence>
<evidence type="ECO:0000259" key="12">
    <source>
        <dbReference type="PROSITE" id="PS51164"/>
    </source>
</evidence>
<feature type="compositionally biased region" description="Pro residues" evidence="10">
    <location>
        <begin position="62"/>
        <end position="82"/>
    </location>
</feature>
<dbReference type="Pfam" id="PF22244">
    <property type="entry name" value="GCE_fung"/>
    <property type="match status" value="1"/>
</dbReference>
<dbReference type="Gene3D" id="3.40.50.1820">
    <property type="entry name" value="alpha/beta hydrolase"/>
    <property type="match status" value="1"/>
</dbReference>
<comment type="caution">
    <text evidence="13">The sequence shown here is derived from an EMBL/GenBank/DDBJ whole genome shotgun (WGS) entry which is preliminary data.</text>
</comment>
<feature type="region of interest" description="Disordered" evidence="10">
    <location>
        <begin position="58"/>
        <end position="104"/>
    </location>
</feature>
<dbReference type="GO" id="GO:0030248">
    <property type="term" value="F:cellulose binding"/>
    <property type="evidence" value="ECO:0007669"/>
    <property type="project" value="InterPro"/>
</dbReference>
<evidence type="ECO:0000313" key="13">
    <source>
        <dbReference type="EMBL" id="CAA7257348.1"/>
    </source>
</evidence>
<proteinExistence type="inferred from homology"/>
<dbReference type="OrthoDB" id="3781271at2759"/>
<dbReference type="SUPFAM" id="SSF57180">
    <property type="entry name" value="Cellulose-binding domain"/>
    <property type="match status" value="1"/>
</dbReference>
<keyword evidence="6" id="KW-0378">Hydrolase</keyword>
<dbReference type="InterPro" id="IPR035971">
    <property type="entry name" value="CBD_sf"/>
</dbReference>
<evidence type="ECO:0000313" key="14">
    <source>
        <dbReference type="Proteomes" id="UP000467700"/>
    </source>
</evidence>
<dbReference type="PROSITE" id="PS00562">
    <property type="entry name" value="CBM1_1"/>
    <property type="match status" value="1"/>
</dbReference>
<feature type="compositionally biased region" description="Low complexity" evidence="10">
    <location>
        <begin position="83"/>
        <end position="98"/>
    </location>
</feature>
<organism evidence="13 14">
    <name type="scientific">Cyclocybe aegerita</name>
    <name type="common">Black poplar mushroom</name>
    <name type="synonym">Agrocybe aegerita</name>
    <dbReference type="NCBI Taxonomy" id="1973307"/>
    <lineage>
        <taxon>Eukaryota</taxon>
        <taxon>Fungi</taxon>
        <taxon>Dikarya</taxon>
        <taxon>Basidiomycota</taxon>
        <taxon>Agaricomycotina</taxon>
        <taxon>Agaricomycetes</taxon>
        <taxon>Agaricomycetidae</taxon>
        <taxon>Agaricales</taxon>
        <taxon>Agaricineae</taxon>
        <taxon>Bolbitiaceae</taxon>
        <taxon>Cyclocybe</taxon>
    </lineage>
</organism>
<sequence length="473" mass="49826">MLKYSLVALAVALPALAQQQQVWGQCGGNGWTGPTSCVSGTTCVKLNDWYFQCQPGSAPTTAAPPPPPPVTTTAAPPPPPPVTTTAAPPVTTTAGTTPPTAPEDCTALPGTITLRANSRLPDPFTFVDGSKVTTKAQWECRREEINQLVQRYESGTLPPKPQSVTGTRSGNSITVNVSEGGRSISFSASISYPSGTGPFPALIAIGGSSIPTPSGVAVINFPNDDIAAQASTGSRGQGKFYTLYGNTHSASALVAWAWGVGRLIDALETTANANIDTSKLAVTGCSRNGKGALAVGAFEPRIALTIPQESGSGGAGCWRISDRMRSNGINTQTASQIITENVWFSRNFDPYVNRINDLPFDHHTYAGLIAPRGLLIIENTGIDWLGPQSNWGCMKTANKIWQALGVADNMGVSQVGGHNHCQFPSSQQNDLNAFVNKFLRGQSANTNILRTDGANQLGFNDADWIDWAVPTLS</sequence>
<evidence type="ECO:0000256" key="4">
    <source>
        <dbReference type="ARBA" id="ARBA00022525"/>
    </source>
</evidence>
<dbReference type="PROSITE" id="PS51164">
    <property type="entry name" value="CBM1_2"/>
    <property type="match status" value="1"/>
</dbReference>
<dbReference type="InterPro" id="IPR054579">
    <property type="entry name" value="GCE-like_dom"/>
</dbReference>
<dbReference type="SMART" id="SM00236">
    <property type="entry name" value="fCBD"/>
    <property type="match status" value="1"/>
</dbReference>
<name>A0A8S0VVT9_CYCAE</name>
<dbReference type="EMBL" id="CACVBS010000001">
    <property type="protein sequence ID" value="CAA7257348.1"/>
    <property type="molecule type" value="Genomic_DNA"/>
</dbReference>
<dbReference type="SUPFAM" id="SSF53474">
    <property type="entry name" value="alpha/beta-Hydrolases"/>
    <property type="match status" value="1"/>
</dbReference>
<feature type="domain" description="CBM1" evidence="12">
    <location>
        <begin position="18"/>
        <end position="54"/>
    </location>
</feature>